<dbReference type="HOGENOM" id="CLU_1443878_0_0_9"/>
<protein>
    <submittedName>
        <fullName evidence="1">Uncharacterized protein</fullName>
    </submittedName>
</protein>
<dbReference type="AlphaFoldDB" id="C2EQA0"/>
<comment type="caution">
    <text evidence="1">The sequence shown here is derived from an EMBL/GenBank/DDBJ whole genome shotgun (WGS) entry which is preliminary data.</text>
</comment>
<dbReference type="Proteomes" id="UP000005583">
    <property type="component" value="Unassembled WGS sequence"/>
</dbReference>
<organism evidence="1 2">
    <name type="scientific">Lactobacillus ultunensis DSM 16047</name>
    <dbReference type="NCBI Taxonomy" id="525365"/>
    <lineage>
        <taxon>Bacteria</taxon>
        <taxon>Bacillati</taxon>
        <taxon>Bacillota</taxon>
        <taxon>Bacilli</taxon>
        <taxon>Lactobacillales</taxon>
        <taxon>Lactobacillaceae</taxon>
        <taxon>Lactobacillus</taxon>
    </lineage>
</organism>
<proteinExistence type="predicted"/>
<gene>
    <name evidence="1" type="ORF">HMPREF0548_1846</name>
</gene>
<feature type="non-terminal residue" evidence="1">
    <location>
        <position position="188"/>
    </location>
</feature>
<evidence type="ECO:0000313" key="2">
    <source>
        <dbReference type="Proteomes" id="UP000005583"/>
    </source>
</evidence>
<evidence type="ECO:0000313" key="1">
    <source>
        <dbReference type="EMBL" id="EEJ71288.1"/>
    </source>
</evidence>
<dbReference type="EMBL" id="ACGU01000093">
    <property type="protein sequence ID" value="EEJ71288.1"/>
    <property type="molecule type" value="Genomic_DNA"/>
</dbReference>
<sequence length="188" mass="19549">QAKTYAVATSAPDAKEGVKNADAVNTLVPGATYRWVKYTGTGTPTHSTADAFTDFSQPAALDAQGKSIANNDIYVEIDYHDGSYQYVKAPLTINRASDVYGDDITANGTGVVTHVNAPSTSYAPGAGFTNNIPASAGVTVSYAWATAPDVTATGLNGEGKKDETRPVTITFTDSHGLTSTLTKDVAVH</sequence>
<accession>C2EQA0</accession>
<feature type="non-terminal residue" evidence="1">
    <location>
        <position position="1"/>
    </location>
</feature>
<keyword evidence="2" id="KW-1185">Reference proteome</keyword>
<name>C2EQA0_9LACO</name>
<reference evidence="1 2" key="1">
    <citation type="submission" date="2009-01" db="EMBL/GenBank/DDBJ databases">
        <authorList>
            <person name="Qin X."/>
            <person name="Bachman B."/>
            <person name="Battles P."/>
            <person name="Bell A."/>
            <person name="Bess C."/>
            <person name="Bickham C."/>
            <person name="Chaboub L."/>
            <person name="Chen D."/>
            <person name="Coyle M."/>
            <person name="Deiros D.R."/>
            <person name="Dinh H."/>
            <person name="Forbes L."/>
            <person name="Fowler G."/>
            <person name="Francisco L."/>
            <person name="Fu Q."/>
            <person name="Gubbala S."/>
            <person name="Hale W."/>
            <person name="Han Y."/>
            <person name="Hemphill L."/>
            <person name="Highlander S.K."/>
            <person name="Hirani K."/>
            <person name="Hogues M."/>
            <person name="Jackson L."/>
            <person name="Jakkamsetti A."/>
            <person name="Javaid M."/>
            <person name="Jiang H."/>
            <person name="Korchina V."/>
            <person name="Kovar C."/>
            <person name="Lara F."/>
            <person name="Lee S."/>
            <person name="Mata R."/>
            <person name="Mathew T."/>
            <person name="Moen C."/>
            <person name="Morales K."/>
            <person name="Munidasa M."/>
            <person name="Nazareth L."/>
            <person name="Ngo R."/>
            <person name="Nguyen L."/>
            <person name="Okwuonu G."/>
            <person name="Ongeri F."/>
            <person name="Patil S."/>
            <person name="Petrosino J."/>
            <person name="Pham C."/>
            <person name="Pham P."/>
            <person name="Pu L.-L."/>
            <person name="Puazo M."/>
            <person name="Raj R."/>
            <person name="Reid J."/>
            <person name="Rouhana J."/>
            <person name="Saada N."/>
            <person name="Shang Y."/>
            <person name="Simmons D."/>
            <person name="Thornton R."/>
            <person name="Warren J."/>
            <person name="Weissenberger G."/>
            <person name="Zhang J."/>
            <person name="Zhang L."/>
            <person name="Zhou C."/>
            <person name="Zhu D."/>
            <person name="Muzny D."/>
            <person name="Worley K."/>
            <person name="Gibbs R."/>
        </authorList>
    </citation>
    <scope>NUCLEOTIDE SEQUENCE [LARGE SCALE GENOMIC DNA]</scope>
    <source>
        <strain evidence="1 2">DSM 16047</strain>
    </source>
</reference>